<reference evidence="2" key="1">
    <citation type="submission" date="2023-03" db="UniProtKB">
        <authorList>
            <consortium name="EnsemblPlants"/>
        </authorList>
    </citation>
    <scope>IDENTIFICATION</scope>
</reference>
<organism evidence="2">
    <name type="scientific">Cucumis melo</name>
    <name type="common">Muskmelon</name>
    <dbReference type="NCBI Taxonomy" id="3656"/>
    <lineage>
        <taxon>Eukaryota</taxon>
        <taxon>Viridiplantae</taxon>
        <taxon>Streptophyta</taxon>
        <taxon>Embryophyta</taxon>
        <taxon>Tracheophyta</taxon>
        <taxon>Spermatophyta</taxon>
        <taxon>Magnoliopsida</taxon>
        <taxon>eudicotyledons</taxon>
        <taxon>Gunneridae</taxon>
        <taxon>Pentapetalae</taxon>
        <taxon>rosids</taxon>
        <taxon>fabids</taxon>
        <taxon>Cucurbitales</taxon>
        <taxon>Cucurbitaceae</taxon>
        <taxon>Benincaseae</taxon>
        <taxon>Cucumis</taxon>
    </lineage>
</organism>
<name>A0A9I9D182_CUCME</name>
<protein>
    <submittedName>
        <fullName evidence="2">Uncharacterized protein</fullName>
    </submittedName>
</protein>
<evidence type="ECO:0000313" key="2">
    <source>
        <dbReference type="EnsemblPlants" id="MELO3C011451.2.1"/>
    </source>
</evidence>
<dbReference type="EnsemblPlants" id="MELO3C011451.2.1">
    <property type="protein sequence ID" value="MELO3C011451.2.1"/>
    <property type="gene ID" value="MELO3C011451.2"/>
</dbReference>
<sequence length="86" mass="8992">MAIGAGEWSGGRERKGRRSKSKFWRKGLGGGLVEIDGVWRELYNGDGGGAHLKGIIVATAIDGACYGFSQGPITIPSTHSSSSTLL</sequence>
<dbReference type="Gramene" id="MELO3C011451.2.1">
    <property type="protein sequence ID" value="MELO3C011451.2.1"/>
    <property type="gene ID" value="MELO3C011451.2"/>
</dbReference>
<evidence type="ECO:0000256" key="1">
    <source>
        <dbReference type="SAM" id="MobiDB-lite"/>
    </source>
</evidence>
<proteinExistence type="predicted"/>
<accession>A0A9I9D182</accession>
<feature type="region of interest" description="Disordered" evidence="1">
    <location>
        <begin position="1"/>
        <end position="21"/>
    </location>
</feature>
<dbReference type="AlphaFoldDB" id="A0A9I9D182"/>